<dbReference type="NCBIfam" id="NF033559">
    <property type="entry name" value="transpos_IS1634"/>
    <property type="match status" value="1"/>
</dbReference>
<accession>A0A3P8L7U2</accession>
<dbReference type="Pfam" id="PF01609">
    <property type="entry name" value="DDE_Tnp_1"/>
    <property type="match status" value="1"/>
</dbReference>
<dbReference type="InterPro" id="IPR047654">
    <property type="entry name" value="IS1634_transpos"/>
</dbReference>
<reference evidence="3 4" key="1">
    <citation type="submission" date="2018-12" db="EMBL/GenBank/DDBJ databases">
        <authorList>
            <consortium name="Pathogen Informatics"/>
        </authorList>
    </citation>
    <scope>NUCLEOTIDE SEQUENCE [LARGE SCALE GENOMIC DNA]</scope>
    <source>
        <strain evidence="3 4">NCTC10126</strain>
    </source>
</reference>
<dbReference type="PANTHER" id="PTHR34614">
    <property type="match status" value="1"/>
</dbReference>
<feature type="coiled-coil region" evidence="1">
    <location>
        <begin position="373"/>
        <end position="408"/>
    </location>
</feature>
<evidence type="ECO:0000313" key="4">
    <source>
        <dbReference type="Proteomes" id="UP000280036"/>
    </source>
</evidence>
<dbReference type="GO" id="GO:0003677">
    <property type="term" value="F:DNA binding"/>
    <property type="evidence" value="ECO:0007669"/>
    <property type="project" value="InterPro"/>
</dbReference>
<dbReference type="GO" id="GO:0004803">
    <property type="term" value="F:transposase activity"/>
    <property type="evidence" value="ECO:0007669"/>
    <property type="project" value="InterPro"/>
</dbReference>
<dbReference type="GO" id="GO:0006313">
    <property type="term" value="P:DNA transposition"/>
    <property type="evidence" value="ECO:0007669"/>
    <property type="project" value="InterPro"/>
</dbReference>
<gene>
    <name evidence="3" type="ORF">NCTC10126_00887</name>
</gene>
<evidence type="ECO:0000313" key="3">
    <source>
        <dbReference type="EMBL" id="VDR42365.1"/>
    </source>
</evidence>
<dbReference type="OrthoDB" id="401243at2"/>
<name>A0A3P8L7U2_9BACT</name>
<dbReference type="RefSeq" id="WP_126118556.1">
    <property type="nucleotide sequence ID" value="NZ_UZVY01000001.1"/>
</dbReference>
<proteinExistence type="predicted"/>
<evidence type="ECO:0000259" key="2">
    <source>
        <dbReference type="Pfam" id="PF01609"/>
    </source>
</evidence>
<dbReference type="EMBL" id="UZVY01000001">
    <property type="protein sequence ID" value="VDR42365.1"/>
    <property type="molecule type" value="Genomic_DNA"/>
</dbReference>
<dbReference type="SUPFAM" id="SSF53098">
    <property type="entry name" value="Ribonuclease H-like"/>
    <property type="match status" value="1"/>
</dbReference>
<keyword evidence="1" id="KW-0175">Coiled coil</keyword>
<dbReference type="AlphaFoldDB" id="A0A3P8L7U2"/>
<dbReference type="InterPro" id="IPR002559">
    <property type="entry name" value="Transposase_11"/>
</dbReference>
<feature type="domain" description="Transposase IS4-like" evidence="2">
    <location>
        <begin position="247"/>
        <end position="502"/>
    </location>
</feature>
<evidence type="ECO:0000256" key="1">
    <source>
        <dbReference type="SAM" id="Coils"/>
    </source>
</evidence>
<sequence length="584" mass="68807">MYVKVSKVAGKEYVQICHSVRIKGTNKTKQVVIEKLGLLSKLQEENPNILEDLKNKYQGLRNEARDNELLKYRVHKSIDVLFDTEFNERNEFKDKLTYEENAEKSKKIVRKKYGNLLYKTIYKKLKLDEYFDLKSKEFLFRYDLNNIVENLTFLRILKPSSKLRTVQSYDSYLIENDDTLKSHYRALEILCDERLDIIKHLNNRLSELIDRNLEEAFYDVTTVYFESFTADDFRIFGFSKDLKVNQTQVVLGLMIDANGIPISYKLFPGNTSDFKTFIPFIQEVKENLGIENVTIVADRGLNSGPNLQAIIDNGFKFIMAEKIKAKGKIASEILDLDSYDKITENYFIKDRKDTKFVKNEEDEKYIIDGRLVLSFSENRRKKDENDRKRLIEKALKGVQNNASKARSELSRGGRKYLDYNVKEVTIKTTKIEDDAKWDGFYGIFTNDMEMKTDRIISTYRKLWKIEDSFRMLKTSFEVRPVYLSKRKTIEGHFLICYLALVLQRFLEFTIDSIVEDDHKFTTEKILNSIREVELITFKDYENDTEYFMRTDEPIEYLELIEKLNIERLPLMGKVDEIEGIITQG</sequence>
<dbReference type="PANTHER" id="PTHR34614:SF2">
    <property type="entry name" value="TRANSPOSASE IS4-LIKE DOMAIN-CONTAINING PROTEIN"/>
    <property type="match status" value="1"/>
</dbReference>
<protein>
    <submittedName>
        <fullName evidence="3">Transposase</fullName>
    </submittedName>
</protein>
<dbReference type="InterPro" id="IPR012337">
    <property type="entry name" value="RNaseH-like_sf"/>
</dbReference>
<organism evidence="3 4">
    <name type="scientific">Mycoplasmopsis caviae</name>
    <dbReference type="NCBI Taxonomy" id="55603"/>
    <lineage>
        <taxon>Bacteria</taxon>
        <taxon>Bacillati</taxon>
        <taxon>Mycoplasmatota</taxon>
        <taxon>Mycoplasmoidales</taxon>
        <taxon>Metamycoplasmataceae</taxon>
        <taxon>Mycoplasmopsis</taxon>
    </lineage>
</organism>
<dbReference type="Proteomes" id="UP000280036">
    <property type="component" value="Unassembled WGS sequence"/>
</dbReference>